<sequence>MALLNIMLDSVPKAVFLLATYLCLVLGYRVLLHPLRKLPGPLLARLTDCYGAYFALRKDLHLITLRDHRKYGSVIRQGPNKVVFNSATALRGIHQNERVTKSHLYLCGDKSLKNKNIFVALDKDAHRSRRKLIGNAISERSMRGFEPIMTTQINIFLAQLLVSSQTPEPTPINMSRRCEYLGLDIAGLLSFGYDFNLQTSEKNRFLTRSIEIASWHANVLLQLPLLSWFKTETVMNLSFYKIQIGAYRLLETMIKQRVSMDKDAKKDLYSFVAEALGPGSDQLDKTDLWSEAVFFLQAGGDTTSLCLSATFFYLSQNRQCYDRLAGEIRSTFSSGSEIHGGPMLAKCHYLRACIDESLRMSPPAPGTLWREQYPDDKTPEPLIIDGHVIPRGTQIGVNVYALHHNEEYFPDSFSYKPERWLSTSGDLVTHEAFAAFLVGSRGCAGKAMAYLEASLVLAKTLWYFDFEVAPGELSKIGKGNKGDKNGRDREGEFQIYDIFTATSDGPYLCFRPRGEHWKGLNTG</sequence>
<name>A0ACC0DDM0_9PEZI</name>
<dbReference type="Proteomes" id="UP001497680">
    <property type="component" value="Unassembled WGS sequence"/>
</dbReference>
<comment type="caution">
    <text evidence="1">The sequence shown here is derived from an EMBL/GenBank/DDBJ whole genome shotgun (WGS) entry which is preliminary data.</text>
</comment>
<protein>
    <submittedName>
        <fullName evidence="1">Cytochrome P450</fullName>
    </submittedName>
</protein>
<proteinExistence type="predicted"/>
<dbReference type="EMBL" id="MU394289">
    <property type="protein sequence ID" value="KAI6090753.1"/>
    <property type="molecule type" value="Genomic_DNA"/>
</dbReference>
<evidence type="ECO:0000313" key="2">
    <source>
        <dbReference type="Proteomes" id="UP001497680"/>
    </source>
</evidence>
<accession>A0ACC0DDM0</accession>
<gene>
    <name evidence="1" type="ORF">F4821DRAFT_227760</name>
</gene>
<evidence type="ECO:0000313" key="1">
    <source>
        <dbReference type="EMBL" id="KAI6090753.1"/>
    </source>
</evidence>
<reference evidence="1 2" key="1">
    <citation type="journal article" date="2022" name="New Phytol.">
        <title>Ecological generalism drives hyperdiversity of secondary metabolite gene clusters in xylarialean endophytes.</title>
        <authorList>
            <person name="Franco M.E.E."/>
            <person name="Wisecaver J.H."/>
            <person name="Arnold A.E."/>
            <person name="Ju Y.M."/>
            <person name="Slot J.C."/>
            <person name="Ahrendt S."/>
            <person name="Moore L.P."/>
            <person name="Eastman K.E."/>
            <person name="Scott K."/>
            <person name="Konkel Z."/>
            <person name="Mondo S.J."/>
            <person name="Kuo A."/>
            <person name="Hayes R.D."/>
            <person name="Haridas S."/>
            <person name="Andreopoulos B."/>
            <person name="Riley R."/>
            <person name="LaButti K."/>
            <person name="Pangilinan J."/>
            <person name="Lipzen A."/>
            <person name="Amirebrahimi M."/>
            <person name="Yan J."/>
            <person name="Adam C."/>
            <person name="Keymanesh K."/>
            <person name="Ng V."/>
            <person name="Louie K."/>
            <person name="Northen T."/>
            <person name="Drula E."/>
            <person name="Henrissat B."/>
            <person name="Hsieh H.M."/>
            <person name="Youens-Clark K."/>
            <person name="Lutzoni F."/>
            <person name="Miadlikowska J."/>
            <person name="Eastwood D.C."/>
            <person name="Hamelin R.C."/>
            <person name="Grigoriev I.V."/>
            <person name="U'Ren J.M."/>
        </authorList>
    </citation>
    <scope>NUCLEOTIDE SEQUENCE [LARGE SCALE GENOMIC DNA]</scope>
    <source>
        <strain evidence="1 2">ER1909</strain>
    </source>
</reference>
<organism evidence="1 2">
    <name type="scientific">Hypoxylon rubiginosum</name>
    <dbReference type="NCBI Taxonomy" id="110542"/>
    <lineage>
        <taxon>Eukaryota</taxon>
        <taxon>Fungi</taxon>
        <taxon>Dikarya</taxon>
        <taxon>Ascomycota</taxon>
        <taxon>Pezizomycotina</taxon>
        <taxon>Sordariomycetes</taxon>
        <taxon>Xylariomycetidae</taxon>
        <taxon>Xylariales</taxon>
        <taxon>Hypoxylaceae</taxon>
        <taxon>Hypoxylon</taxon>
    </lineage>
</organism>
<keyword evidence="2" id="KW-1185">Reference proteome</keyword>